<name>D5ACY3_PICSI</name>
<dbReference type="AlphaFoldDB" id="D5ACY3"/>
<reference evidence="1" key="1">
    <citation type="submission" date="2010-04" db="EMBL/GenBank/DDBJ databases">
        <authorList>
            <person name="Reid K.E."/>
            <person name="Liao N."/>
            <person name="Chan S."/>
            <person name="Docking R."/>
            <person name="Taylor G."/>
            <person name="Moore R."/>
            <person name="Mayo M."/>
            <person name="Munro S."/>
            <person name="King J."/>
            <person name="Yanchuk A."/>
            <person name="Holt R."/>
            <person name="Jones S."/>
            <person name="Marra M."/>
            <person name="Ritland C.E."/>
            <person name="Ritland K."/>
            <person name="Bohlmann J."/>
        </authorList>
    </citation>
    <scope>NUCLEOTIDE SEQUENCE</scope>
    <source>
        <tissue evidence="1">Bud</tissue>
    </source>
</reference>
<sequence length="190" mass="20870">MAASSQVCHNKRGGDEFLTGGLALPELKRINSGMSVHDRYLMALLEKIDYMDANPKEPHSVINLKAERLNGVMKFAEDEVGLIGQTADVDGKGSTELESMKQGELTDWYSGAISVSDTLGDMYSEGNLAYYDDVLAELGFFVDNTAGELGMIMNLFDGDSMTNMYSDPVYVYAETPAVFCGSLWEDDIWS</sequence>
<accession>D5ACY3</accession>
<protein>
    <submittedName>
        <fullName evidence="1">Uncharacterized protein</fullName>
    </submittedName>
</protein>
<dbReference type="OMA" id="WDSTANM"/>
<evidence type="ECO:0000313" key="1">
    <source>
        <dbReference type="EMBL" id="ADE77402.1"/>
    </source>
</evidence>
<dbReference type="EMBL" id="BT124129">
    <property type="protein sequence ID" value="ADE77402.1"/>
    <property type="molecule type" value="mRNA"/>
</dbReference>
<proteinExistence type="evidence at transcript level"/>
<organism evidence="1">
    <name type="scientific">Picea sitchensis</name>
    <name type="common">Sitka spruce</name>
    <name type="synonym">Pinus sitchensis</name>
    <dbReference type="NCBI Taxonomy" id="3332"/>
    <lineage>
        <taxon>Eukaryota</taxon>
        <taxon>Viridiplantae</taxon>
        <taxon>Streptophyta</taxon>
        <taxon>Embryophyta</taxon>
        <taxon>Tracheophyta</taxon>
        <taxon>Spermatophyta</taxon>
        <taxon>Pinopsida</taxon>
        <taxon>Pinidae</taxon>
        <taxon>Conifers I</taxon>
        <taxon>Pinales</taxon>
        <taxon>Pinaceae</taxon>
        <taxon>Picea</taxon>
    </lineage>
</organism>